<dbReference type="EMBL" id="CAJZAG010000011">
    <property type="protein sequence ID" value="CAG9183069.1"/>
    <property type="molecule type" value="Genomic_DNA"/>
</dbReference>
<dbReference type="Proteomes" id="UP000706525">
    <property type="component" value="Unassembled WGS sequence"/>
</dbReference>
<reference evidence="1 2" key="1">
    <citation type="submission" date="2021-08" db="EMBL/GenBank/DDBJ databases">
        <authorList>
            <person name="Peeters C."/>
        </authorList>
    </citation>
    <scope>NUCLEOTIDE SEQUENCE [LARGE SCALE GENOMIC DNA]</scope>
    <source>
        <strain evidence="1 2">LMG 32289</strain>
    </source>
</reference>
<name>A0ABN7ZAS1_9BURK</name>
<dbReference type="RefSeq" id="WP_223993741.1">
    <property type="nucleotide sequence ID" value="NZ_CAJZAG010000011.1"/>
</dbReference>
<comment type="caution">
    <text evidence="1">The sequence shown here is derived from an EMBL/GenBank/DDBJ whole genome shotgun (WGS) entry which is preliminary data.</text>
</comment>
<sequence length="222" mass="25139">MNDFITFGSPDRFEISARWTSDIEARDRLPLDDGWSTGDLRITVGNQVLTENRFGQSSRDHLSWYLSPVLDWLITSWTWLFHEEGYAWLDKSGDSAAVATISAIKRTIASSSDAEHDLYKLTQEWWQRHALRAADSSALYPDVYFRRVGDDIEISWLDRQPSYAPDGLAIALLPGCAVLPVRAVAEPLWQFLDWATSTATPVFDADVLRIATLRNAFGSLRK</sequence>
<gene>
    <name evidence="1" type="ORF">LMG32289_05267</name>
</gene>
<organism evidence="1 2">
    <name type="scientific">Cupriavidus pampae</name>
    <dbReference type="NCBI Taxonomy" id="659251"/>
    <lineage>
        <taxon>Bacteria</taxon>
        <taxon>Pseudomonadati</taxon>
        <taxon>Pseudomonadota</taxon>
        <taxon>Betaproteobacteria</taxon>
        <taxon>Burkholderiales</taxon>
        <taxon>Burkholderiaceae</taxon>
        <taxon>Cupriavidus</taxon>
    </lineage>
</organism>
<accession>A0ABN7ZAS1</accession>
<evidence type="ECO:0000313" key="2">
    <source>
        <dbReference type="Proteomes" id="UP000706525"/>
    </source>
</evidence>
<protein>
    <submittedName>
        <fullName evidence="1">Uncharacterized protein</fullName>
    </submittedName>
</protein>
<proteinExistence type="predicted"/>
<evidence type="ECO:0000313" key="1">
    <source>
        <dbReference type="EMBL" id="CAG9183069.1"/>
    </source>
</evidence>
<keyword evidence="2" id="KW-1185">Reference proteome</keyword>